<evidence type="ECO:0000256" key="3">
    <source>
        <dbReference type="ARBA" id="ARBA00023054"/>
    </source>
</evidence>
<feature type="region of interest" description="Disordered" evidence="7">
    <location>
        <begin position="127"/>
        <end position="168"/>
    </location>
</feature>
<evidence type="ECO:0000256" key="1">
    <source>
        <dbReference type="ARBA" id="ARBA00004049"/>
    </source>
</evidence>
<dbReference type="InterPro" id="IPR044607">
    <property type="entry name" value="RKD-like"/>
</dbReference>
<feature type="domain" description="RWP-RK" evidence="8">
    <location>
        <begin position="64"/>
        <end position="151"/>
    </location>
</feature>
<dbReference type="PROSITE" id="PS51519">
    <property type="entry name" value="RWP_RK"/>
    <property type="match status" value="1"/>
</dbReference>
<evidence type="ECO:0000256" key="2">
    <source>
        <dbReference type="ARBA" id="ARBA00023015"/>
    </source>
</evidence>
<evidence type="ECO:0000256" key="5">
    <source>
        <dbReference type="ARBA" id="ARBA00023163"/>
    </source>
</evidence>
<dbReference type="PANTHER" id="PTHR46373">
    <property type="entry name" value="PROTEIN RKD4"/>
    <property type="match status" value="1"/>
</dbReference>
<evidence type="ECO:0000256" key="4">
    <source>
        <dbReference type="ARBA" id="ARBA00023125"/>
    </source>
</evidence>
<name>A0A7S0LX11_9CRYP</name>
<dbReference type="Pfam" id="PF02042">
    <property type="entry name" value="RWP-RK"/>
    <property type="match status" value="1"/>
</dbReference>
<keyword evidence="6" id="KW-0539">Nucleus</keyword>
<dbReference type="PANTHER" id="PTHR46373:SF2">
    <property type="entry name" value="RWP-RK DOMAIN-CONTAINING PROTEIN"/>
    <property type="match status" value="1"/>
</dbReference>
<dbReference type="AlphaFoldDB" id="A0A7S0LX11"/>
<dbReference type="EMBL" id="HBEZ01004846">
    <property type="protein sequence ID" value="CAD8625022.1"/>
    <property type="molecule type" value="Transcribed_RNA"/>
</dbReference>
<accession>A0A7S0LX11</accession>
<keyword evidence="4" id="KW-0238">DNA-binding</keyword>
<gene>
    <name evidence="9" type="ORF">CCUR1050_LOCUS2698</name>
</gene>
<keyword evidence="3" id="KW-0175">Coiled coil</keyword>
<protein>
    <recommendedName>
        <fullName evidence="8">RWP-RK domain-containing protein</fullName>
    </recommendedName>
</protein>
<evidence type="ECO:0000256" key="7">
    <source>
        <dbReference type="SAM" id="MobiDB-lite"/>
    </source>
</evidence>
<dbReference type="InterPro" id="IPR003035">
    <property type="entry name" value="RWP-RK_dom"/>
</dbReference>
<dbReference type="GO" id="GO:0003700">
    <property type="term" value="F:DNA-binding transcription factor activity"/>
    <property type="evidence" value="ECO:0007669"/>
    <property type="project" value="InterPro"/>
</dbReference>
<evidence type="ECO:0000256" key="6">
    <source>
        <dbReference type="ARBA" id="ARBA00023242"/>
    </source>
</evidence>
<reference evidence="9" key="1">
    <citation type="submission" date="2021-01" db="EMBL/GenBank/DDBJ databases">
        <authorList>
            <person name="Corre E."/>
            <person name="Pelletier E."/>
            <person name="Niang G."/>
            <person name="Scheremetjew M."/>
            <person name="Finn R."/>
            <person name="Kale V."/>
            <person name="Holt S."/>
            <person name="Cochrane G."/>
            <person name="Meng A."/>
            <person name="Brown T."/>
            <person name="Cohen L."/>
        </authorList>
    </citation>
    <scope>NUCLEOTIDE SEQUENCE</scope>
    <source>
        <strain evidence="9">CCAP979/52</strain>
    </source>
</reference>
<proteinExistence type="predicted"/>
<comment type="function">
    <text evidence="1">Putative transcription factor.</text>
</comment>
<keyword evidence="2" id="KW-0805">Transcription regulation</keyword>
<dbReference type="GO" id="GO:0003677">
    <property type="term" value="F:DNA binding"/>
    <property type="evidence" value="ECO:0007669"/>
    <property type="project" value="UniProtKB-KW"/>
</dbReference>
<organism evidence="9">
    <name type="scientific">Cryptomonas curvata</name>
    <dbReference type="NCBI Taxonomy" id="233186"/>
    <lineage>
        <taxon>Eukaryota</taxon>
        <taxon>Cryptophyceae</taxon>
        <taxon>Cryptomonadales</taxon>
        <taxon>Cryptomonadaceae</taxon>
        <taxon>Cryptomonas</taxon>
    </lineage>
</organism>
<evidence type="ECO:0000259" key="8">
    <source>
        <dbReference type="PROSITE" id="PS51519"/>
    </source>
</evidence>
<keyword evidence="5" id="KW-0804">Transcription</keyword>
<evidence type="ECO:0000313" key="9">
    <source>
        <dbReference type="EMBL" id="CAD8625022.1"/>
    </source>
</evidence>
<sequence length="241" mass="26684">MGLPLPPLSVLLRDALKDYRAALPVSPVTFSSIEQPPLPQFTGMRNPEIVKKSNEDVLTLFPRRKAGQAPQEGGKGPVVLSVELLEKFYGMPLHTAAKKLGICQTAIKKVCRRLGIKKWPYKDTRVPVKRDESCSPSAPPSLDRRPNVPQTQPLDYRPNVPNAQPSERRPLSHEVVFCPSSICFLCTDPGSPIKDPREDACAIRTLLSLKDAPDIASSRRELAFRHTHYPPGDARLHAEGC</sequence>